<dbReference type="EMBL" id="JAUOEM010000001">
    <property type="protein sequence ID" value="MDO5986086.1"/>
    <property type="molecule type" value="Genomic_DNA"/>
</dbReference>
<name>A0ABT8WWM5_9FLAO</name>
<feature type="transmembrane region" description="Helical" evidence="5">
    <location>
        <begin position="392"/>
        <end position="411"/>
    </location>
</feature>
<gene>
    <name evidence="6" type="ORF">Q4Q39_01595</name>
</gene>
<proteinExistence type="predicted"/>
<feature type="transmembrane region" description="Helical" evidence="5">
    <location>
        <begin position="285"/>
        <end position="306"/>
    </location>
</feature>
<feature type="transmembrane region" description="Helical" evidence="5">
    <location>
        <begin position="34"/>
        <end position="52"/>
    </location>
</feature>
<comment type="subcellular location">
    <subcellularLocation>
        <location evidence="1">Membrane</location>
        <topology evidence="1">Multi-pass membrane protein</topology>
    </subcellularLocation>
</comment>
<dbReference type="InterPro" id="IPR001046">
    <property type="entry name" value="NRAMP_fam"/>
</dbReference>
<keyword evidence="3 5" id="KW-1133">Transmembrane helix</keyword>
<evidence type="ECO:0000313" key="7">
    <source>
        <dbReference type="Proteomes" id="UP001176891"/>
    </source>
</evidence>
<keyword evidence="4 5" id="KW-0472">Membrane</keyword>
<dbReference type="PANTHER" id="PTHR11706:SF3">
    <property type="entry name" value="METAL ION TRANSPORT PROTEIN"/>
    <property type="match status" value="1"/>
</dbReference>
<dbReference type="PANTHER" id="PTHR11706">
    <property type="entry name" value="SOLUTE CARRIER PROTEIN FAMILY 11 MEMBER"/>
    <property type="match status" value="1"/>
</dbReference>
<feature type="transmembrane region" description="Helical" evidence="5">
    <location>
        <begin position="83"/>
        <end position="105"/>
    </location>
</feature>
<feature type="transmembrane region" description="Helical" evidence="5">
    <location>
        <begin position="236"/>
        <end position="257"/>
    </location>
</feature>
<sequence>MIVKLKNLGPGLLFAGAAVGVSHLVQSTRAGADFGLGLLWALLLVNIFKYPFFQFGPRYASATGESLLDGYNKLGKGILATYYVLNLATMFTIQTAVTVVTAGLASTLFNNFGAFEIGNYVITSTKIWTVIITITCLSLLVAGKYKLLDKLIKIIIITLTISTIIAVCMALSDSSKTISFTQILPNNTLEITFLIAFMGWMPAPLDVSVWQSLWCIEKKKNTKQYNSKSTLFDFNVGYISTIFLGFGFLLLGALIMFNNGETFSNSAGVFSNQLIKMYTSSLGDWAYIIIGVAAFTTMFSTTLTTLDASPRAMSKTTQLLFNTSSKFNYTFWILLLAIGTISIFLFFASEMGFLIKVATILSFITAPFYAIINYRLISSKHTPKDWQPSKQLHILSWLGIAFLIGFSIWYLTTL</sequence>
<evidence type="ECO:0000256" key="2">
    <source>
        <dbReference type="ARBA" id="ARBA00022692"/>
    </source>
</evidence>
<evidence type="ECO:0000256" key="3">
    <source>
        <dbReference type="ARBA" id="ARBA00022989"/>
    </source>
</evidence>
<evidence type="ECO:0000313" key="6">
    <source>
        <dbReference type="EMBL" id="MDO5986086.1"/>
    </source>
</evidence>
<evidence type="ECO:0000256" key="5">
    <source>
        <dbReference type="SAM" id="Phobius"/>
    </source>
</evidence>
<protein>
    <submittedName>
        <fullName evidence="6">Divalent metal cation transporter</fullName>
    </submittedName>
</protein>
<evidence type="ECO:0000256" key="4">
    <source>
        <dbReference type="ARBA" id="ARBA00023136"/>
    </source>
</evidence>
<dbReference type="RefSeq" id="WP_303280611.1">
    <property type="nucleotide sequence ID" value="NZ_BAABCZ010000016.1"/>
</dbReference>
<reference evidence="6" key="1">
    <citation type="submission" date="2023-07" db="EMBL/GenBank/DDBJ databases">
        <title>Two novel species in the genus Flavivirga.</title>
        <authorList>
            <person name="Kwon K."/>
        </authorList>
    </citation>
    <scope>NUCLEOTIDE SEQUENCE</scope>
    <source>
        <strain evidence="6">KACC 14157</strain>
    </source>
</reference>
<evidence type="ECO:0000256" key="1">
    <source>
        <dbReference type="ARBA" id="ARBA00004141"/>
    </source>
</evidence>
<feature type="transmembrane region" description="Helical" evidence="5">
    <location>
        <begin position="192"/>
        <end position="216"/>
    </location>
</feature>
<accession>A0ABT8WWM5</accession>
<dbReference type="Proteomes" id="UP001176891">
    <property type="component" value="Unassembled WGS sequence"/>
</dbReference>
<dbReference type="Pfam" id="PF01566">
    <property type="entry name" value="Nramp"/>
    <property type="match status" value="1"/>
</dbReference>
<keyword evidence="2 5" id="KW-0812">Transmembrane</keyword>
<feature type="transmembrane region" description="Helical" evidence="5">
    <location>
        <begin position="353"/>
        <end position="372"/>
    </location>
</feature>
<comment type="caution">
    <text evidence="6">The sequence shown here is derived from an EMBL/GenBank/DDBJ whole genome shotgun (WGS) entry which is preliminary data.</text>
</comment>
<feature type="transmembrane region" description="Helical" evidence="5">
    <location>
        <begin position="327"/>
        <end position="347"/>
    </location>
</feature>
<keyword evidence="7" id="KW-1185">Reference proteome</keyword>
<organism evidence="6 7">
    <name type="scientific">Flavivirga amylovorans</name>
    <dbReference type="NCBI Taxonomy" id="870486"/>
    <lineage>
        <taxon>Bacteria</taxon>
        <taxon>Pseudomonadati</taxon>
        <taxon>Bacteroidota</taxon>
        <taxon>Flavobacteriia</taxon>
        <taxon>Flavobacteriales</taxon>
        <taxon>Flavobacteriaceae</taxon>
        <taxon>Flavivirga</taxon>
    </lineage>
</organism>
<feature type="transmembrane region" description="Helical" evidence="5">
    <location>
        <begin position="154"/>
        <end position="172"/>
    </location>
</feature>
<feature type="transmembrane region" description="Helical" evidence="5">
    <location>
        <begin position="117"/>
        <end position="142"/>
    </location>
</feature>